<organism evidence="2 3">
    <name type="scientific">Streptomyces roseolilacinus</name>
    <dbReference type="NCBI Taxonomy" id="66904"/>
    <lineage>
        <taxon>Bacteria</taxon>
        <taxon>Bacillati</taxon>
        <taxon>Actinomycetota</taxon>
        <taxon>Actinomycetes</taxon>
        <taxon>Kitasatosporales</taxon>
        <taxon>Streptomycetaceae</taxon>
        <taxon>Streptomyces</taxon>
    </lineage>
</organism>
<dbReference type="GO" id="GO:0016491">
    <property type="term" value="F:oxidoreductase activity"/>
    <property type="evidence" value="ECO:0007669"/>
    <property type="project" value="InterPro"/>
</dbReference>
<comment type="caution">
    <text evidence="2">The sequence shown here is derived from an EMBL/GenBank/DDBJ whole genome shotgun (WGS) entry which is preliminary data.</text>
</comment>
<dbReference type="SUPFAM" id="SSF46785">
    <property type="entry name" value="Winged helix' DNA-binding domain"/>
    <property type="match status" value="1"/>
</dbReference>
<sequence>METTTRPSGPVEERWAPAGSAGLVHWRGRWLLDVPGRGGARGVALGDPAVWRLLGALARRPGRTPGELRLLAQEAGVPAHAVAGCLTSLERAGLLRREAPDDPPPRDAPALHDWALANLAPPADYRNPALVDDDIALMTSYADGDPPPPALPDLSEHAPRVHLPHPVADPGGHPLRVLGGVLYLSHAVIDDAAIGPLPRSRRVPPSHGAAHPFDLSVGCRWADGSTTVHAYDPDAHALAGLADGDRPDVAGPVRRLAAAAALRPGDAVIAVHLAIRRVQWRYRTGAAYPTVFLDLGHLLEALRGAAEWHGAAVNDVPVPARGPLGGGEAGAAGPVLAARVLRTAVDEGS</sequence>
<evidence type="ECO:0000259" key="1">
    <source>
        <dbReference type="Pfam" id="PF12802"/>
    </source>
</evidence>
<dbReference type="RefSeq" id="WP_189533295.1">
    <property type="nucleotide sequence ID" value="NZ_BMSV01000005.1"/>
</dbReference>
<accession>A0A918ELC8</accession>
<dbReference type="Proteomes" id="UP000654123">
    <property type="component" value="Unassembled WGS sequence"/>
</dbReference>
<reference evidence="2" key="2">
    <citation type="submission" date="2020-09" db="EMBL/GenBank/DDBJ databases">
        <authorList>
            <person name="Sun Q."/>
            <person name="Ohkuma M."/>
        </authorList>
    </citation>
    <scope>NUCLEOTIDE SEQUENCE</scope>
    <source>
        <strain evidence="2">JCM 4335</strain>
    </source>
</reference>
<name>A0A918ELC8_9ACTN</name>
<keyword evidence="3" id="KW-1185">Reference proteome</keyword>
<protein>
    <recommendedName>
        <fullName evidence="1">HTH marR-type domain-containing protein</fullName>
    </recommendedName>
</protein>
<dbReference type="InterPro" id="IPR000415">
    <property type="entry name" value="Nitroreductase-like"/>
</dbReference>
<dbReference type="InterPro" id="IPR036388">
    <property type="entry name" value="WH-like_DNA-bd_sf"/>
</dbReference>
<dbReference type="Gene3D" id="1.10.10.10">
    <property type="entry name" value="Winged helix-like DNA-binding domain superfamily/Winged helix DNA-binding domain"/>
    <property type="match status" value="1"/>
</dbReference>
<gene>
    <name evidence="2" type="ORF">GCM10010249_26660</name>
</gene>
<dbReference type="Pfam" id="PF12802">
    <property type="entry name" value="MarR_2"/>
    <property type="match status" value="1"/>
</dbReference>
<dbReference type="Gene3D" id="3.40.109.10">
    <property type="entry name" value="NADH Oxidase"/>
    <property type="match status" value="1"/>
</dbReference>
<feature type="domain" description="HTH marR-type" evidence="1">
    <location>
        <begin position="48"/>
        <end position="101"/>
    </location>
</feature>
<proteinExistence type="predicted"/>
<dbReference type="EMBL" id="BMSV01000005">
    <property type="protein sequence ID" value="GGQ07089.1"/>
    <property type="molecule type" value="Genomic_DNA"/>
</dbReference>
<evidence type="ECO:0000313" key="3">
    <source>
        <dbReference type="Proteomes" id="UP000654123"/>
    </source>
</evidence>
<evidence type="ECO:0000313" key="2">
    <source>
        <dbReference type="EMBL" id="GGQ07089.1"/>
    </source>
</evidence>
<dbReference type="InterPro" id="IPR036390">
    <property type="entry name" value="WH_DNA-bd_sf"/>
</dbReference>
<dbReference type="GO" id="GO:0003700">
    <property type="term" value="F:DNA-binding transcription factor activity"/>
    <property type="evidence" value="ECO:0007669"/>
    <property type="project" value="InterPro"/>
</dbReference>
<reference evidence="2" key="1">
    <citation type="journal article" date="2014" name="Int. J. Syst. Evol. Microbiol.">
        <title>Complete genome sequence of Corynebacterium casei LMG S-19264T (=DSM 44701T), isolated from a smear-ripened cheese.</title>
        <authorList>
            <consortium name="US DOE Joint Genome Institute (JGI-PGF)"/>
            <person name="Walter F."/>
            <person name="Albersmeier A."/>
            <person name="Kalinowski J."/>
            <person name="Ruckert C."/>
        </authorList>
    </citation>
    <scope>NUCLEOTIDE SEQUENCE</scope>
    <source>
        <strain evidence="2">JCM 4335</strain>
    </source>
</reference>
<dbReference type="AlphaFoldDB" id="A0A918ELC8"/>
<dbReference type="InterPro" id="IPR000835">
    <property type="entry name" value="HTH_MarR-typ"/>
</dbReference>